<feature type="binding site" evidence="4">
    <location>
        <position position="181"/>
    </location>
    <ligand>
        <name>substrate</name>
    </ligand>
</feature>
<feature type="binding site" evidence="4">
    <location>
        <position position="216"/>
    </location>
    <ligand>
        <name>substrate</name>
    </ligand>
</feature>
<keyword evidence="1 4" id="KW-0521">NADP</keyword>
<keyword evidence="7" id="KW-1185">Reference proteome</keyword>
<feature type="binding site" evidence="4">
    <location>
        <begin position="75"/>
        <end position="79"/>
    </location>
    <ligand>
        <name>NADP(+)</name>
        <dbReference type="ChEBI" id="CHEBI:58349"/>
    </ligand>
</feature>
<dbReference type="RefSeq" id="WP_020886586.1">
    <property type="nucleotide sequence ID" value="NZ_ATHI01000007.1"/>
</dbReference>
<comment type="cofactor">
    <cofactor evidence="4">
        <name>NADP(+)</name>
        <dbReference type="ChEBI" id="CHEBI:58349"/>
    </cofactor>
    <text evidence="4">Binds 1 NADP(+) per subunit.</text>
</comment>
<feature type="binding site" evidence="4">
    <location>
        <position position="92"/>
    </location>
    <ligand>
        <name>NADP(+)</name>
        <dbReference type="ChEBI" id="CHEBI:58349"/>
    </ligand>
</feature>
<feature type="domain" description="NAD-dependent epimerase/dehydratase" evidence="5">
    <location>
        <begin position="3"/>
        <end position="244"/>
    </location>
</feature>
<proteinExistence type="inferred from homology"/>
<dbReference type="STRING" id="1121439.dsat_2701"/>
<dbReference type="GO" id="GO:0005975">
    <property type="term" value="P:carbohydrate metabolic process"/>
    <property type="evidence" value="ECO:0007669"/>
    <property type="project" value="UniProtKB-UniRule"/>
</dbReference>
<comment type="caution">
    <text evidence="6">The sequence shown here is derived from an EMBL/GenBank/DDBJ whole genome shotgun (WGS) entry which is preliminary data.</text>
</comment>
<evidence type="ECO:0000313" key="6">
    <source>
        <dbReference type="EMBL" id="EPR34659.1"/>
    </source>
</evidence>
<dbReference type="PANTHER" id="PTHR43103">
    <property type="entry name" value="NUCLEOSIDE-DIPHOSPHATE-SUGAR EPIMERASE"/>
    <property type="match status" value="1"/>
</dbReference>
<feature type="active site" description="Proton acceptor" evidence="4">
    <location>
        <position position="179"/>
    </location>
</feature>
<feature type="binding site" evidence="4">
    <location>
        <position position="53"/>
    </location>
    <ligand>
        <name>NADP(+)</name>
        <dbReference type="ChEBI" id="CHEBI:58349"/>
    </ligand>
</feature>
<comment type="pathway">
    <text evidence="4">Nucleotide-sugar biosynthesis; ADP-L-glycero-beta-D-manno-heptose biosynthesis; ADP-L-glycero-beta-D-manno-heptose from D-glycero-beta-D-manno-heptose 7-phosphate: step 4/4.</text>
</comment>
<gene>
    <name evidence="4" type="primary">hldD</name>
    <name evidence="6" type="ORF">dsat_2701</name>
</gene>
<dbReference type="Gene3D" id="3.90.25.10">
    <property type="entry name" value="UDP-galactose 4-epimerase, domain 1"/>
    <property type="match status" value="1"/>
</dbReference>
<dbReference type="eggNOG" id="COG0451">
    <property type="taxonomic scope" value="Bacteria"/>
</dbReference>
<dbReference type="AlphaFoldDB" id="S7ULB9"/>
<evidence type="ECO:0000256" key="2">
    <source>
        <dbReference type="ARBA" id="ARBA00023235"/>
    </source>
</evidence>
<evidence type="ECO:0000313" key="7">
    <source>
        <dbReference type="Proteomes" id="UP000014975"/>
    </source>
</evidence>
<dbReference type="InterPro" id="IPR011912">
    <property type="entry name" value="Heptose_epim"/>
</dbReference>
<dbReference type="NCBIfam" id="TIGR02197">
    <property type="entry name" value="heptose_epim"/>
    <property type="match status" value="1"/>
</dbReference>
<dbReference type="UniPathway" id="UPA00356">
    <property type="reaction ID" value="UER00440"/>
</dbReference>
<dbReference type="OrthoDB" id="9803010at2"/>
<dbReference type="InterPro" id="IPR001509">
    <property type="entry name" value="Epimerase_deHydtase"/>
</dbReference>
<evidence type="ECO:0000256" key="1">
    <source>
        <dbReference type="ARBA" id="ARBA00022857"/>
    </source>
</evidence>
<feature type="binding site" evidence="4">
    <location>
        <begin position="10"/>
        <end position="11"/>
    </location>
    <ligand>
        <name>NADP(+)</name>
        <dbReference type="ChEBI" id="CHEBI:58349"/>
    </ligand>
</feature>
<evidence type="ECO:0000259" key="5">
    <source>
        <dbReference type="Pfam" id="PF01370"/>
    </source>
</evidence>
<name>S7ULB9_9BACT</name>
<feature type="binding site" evidence="4">
    <location>
        <position position="38"/>
    </location>
    <ligand>
        <name>NADP(+)</name>
        <dbReference type="ChEBI" id="CHEBI:58349"/>
    </ligand>
</feature>
<sequence>MYVVTGGAGFIGSAFVWKLNQMGVSRIVVVDELGHDEKWKNLVRLRYEEYVHKDEFLKTVEAGRDPWGVRAVVHMGACSSTTETDADYLMRNNLRYSQILAKFCVEKRARFVNASSAATYGDGTLGFSDDTETMLRLKPLNMYGYSKQLFDLWAHSTGLLDHLASLKFFNVYGPNEYHKGDMMSVICKAHKQIGETGRLRLFKSYRPDYGPGEQKRDFIYVKDCLEVMWWLLENPRVNGVFNVGTGKARSWNDLARAVFAAMGREPDIEYIEMPEAIRDKYQYFTEAPMEKLRRAGYDREFTSLEDGARDYVQNYLEKPEQHFDSLG</sequence>
<feature type="binding site" evidence="4">
    <location>
        <position position="147"/>
    </location>
    <ligand>
        <name>NADP(+)</name>
        <dbReference type="ChEBI" id="CHEBI:58349"/>
    </ligand>
</feature>
<evidence type="ECO:0000256" key="4">
    <source>
        <dbReference type="HAMAP-Rule" id="MF_01601"/>
    </source>
</evidence>
<keyword evidence="3 4" id="KW-0119">Carbohydrate metabolism</keyword>
<dbReference type="GO" id="GO:0050661">
    <property type="term" value="F:NADP binding"/>
    <property type="evidence" value="ECO:0007669"/>
    <property type="project" value="InterPro"/>
</dbReference>
<feature type="binding site" evidence="4">
    <location>
        <position position="188"/>
    </location>
    <ligand>
        <name>substrate</name>
    </ligand>
</feature>
<dbReference type="PATRIC" id="fig|1121439.3.peg.1105"/>
<organism evidence="6 7">
    <name type="scientific">Alkalidesulfovibrio alkalitolerans DSM 16529</name>
    <dbReference type="NCBI Taxonomy" id="1121439"/>
    <lineage>
        <taxon>Bacteria</taxon>
        <taxon>Pseudomonadati</taxon>
        <taxon>Thermodesulfobacteriota</taxon>
        <taxon>Desulfovibrionia</taxon>
        <taxon>Desulfovibrionales</taxon>
        <taxon>Desulfovibrionaceae</taxon>
        <taxon>Alkalidesulfovibrio</taxon>
    </lineage>
</organism>
<feature type="binding site" evidence="4">
    <location>
        <begin position="202"/>
        <end position="205"/>
    </location>
    <ligand>
        <name>substrate</name>
    </ligand>
</feature>
<dbReference type="EC" id="5.1.3.20" evidence="4"/>
<feature type="binding site" evidence="4">
    <location>
        <position position="171"/>
    </location>
    <ligand>
        <name>NADP(+)</name>
        <dbReference type="ChEBI" id="CHEBI:58349"/>
    </ligand>
</feature>
<feature type="binding site" evidence="4">
    <location>
        <position position="170"/>
    </location>
    <ligand>
        <name>substrate</name>
    </ligand>
</feature>
<keyword evidence="2 4" id="KW-0413">Isomerase</keyword>
<dbReference type="CDD" id="cd05248">
    <property type="entry name" value="ADP_GME_SDR_e"/>
    <property type="match status" value="1"/>
</dbReference>
<accession>S7ULB9</accession>
<feature type="binding site" evidence="4">
    <location>
        <position position="281"/>
    </location>
    <ligand>
        <name>substrate</name>
    </ligand>
</feature>
<comment type="catalytic activity">
    <reaction evidence="4">
        <text>ADP-D-glycero-beta-D-manno-heptose = ADP-L-glycero-beta-D-manno-heptose</text>
        <dbReference type="Rhea" id="RHEA:17577"/>
        <dbReference type="ChEBI" id="CHEBI:59967"/>
        <dbReference type="ChEBI" id="CHEBI:61506"/>
        <dbReference type="EC" id="5.1.3.20"/>
    </reaction>
</comment>
<dbReference type="InterPro" id="IPR036291">
    <property type="entry name" value="NAD(P)-bd_dom_sf"/>
</dbReference>
<dbReference type="GO" id="GO:0097171">
    <property type="term" value="P:ADP-L-glycero-beta-D-manno-heptose biosynthetic process"/>
    <property type="evidence" value="ECO:0007669"/>
    <property type="project" value="UniProtKB-UniPathway"/>
</dbReference>
<comment type="similarity">
    <text evidence="4">Belongs to the NAD(P)-dependent epimerase/dehydratase family. HldD subfamily.</text>
</comment>
<dbReference type="PANTHER" id="PTHR43103:SF3">
    <property type="entry name" value="ADP-L-GLYCERO-D-MANNO-HEPTOSE-6-EPIMERASE"/>
    <property type="match status" value="1"/>
</dbReference>
<evidence type="ECO:0000256" key="3">
    <source>
        <dbReference type="ARBA" id="ARBA00023277"/>
    </source>
</evidence>
<dbReference type="Proteomes" id="UP000014975">
    <property type="component" value="Unassembled WGS sequence"/>
</dbReference>
<dbReference type="HAMAP" id="MF_01601">
    <property type="entry name" value="Heptose_epimerase"/>
    <property type="match status" value="1"/>
</dbReference>
<dbReference type="Gene3D" id="3.40.50.720">
    <property type="entry name" value="NAD(P)-binding Rossmann-like Domain"/>
    <property type="match status" value="1"/>
</dbReference>
<comment type="subunit">
    <text evidence="4">Homopentamer.</text>
</comment>
<dbReference type="SUPFAM" id="SSF51735">
    <property type="entry name" value="NAD(P)-binding Rossmann-fold domains"/>
    <property type="match status" value="1"/>
</dbReference>
<dbReference type="EMBL" id="ATHI01000007">
    <property type="protein sequence ID" value="EPR34659.1"/>
    <property type="molecule type" value="Genomic_DNA"/>
</dbReference>
<feature type="active site" description="Proton acceptor" evidence="4">
    <location>
        <position position="143"/>
    </location>
</feature>
<feature type="binding site" evidence="4">
    <location>
        <position position="179"/>
    </location>
    <ligand>
        <name>NADP(+)</name>
        <dbReference type="ChEBI" id="CHEBI:58349"/>
    </ligand>
</feature>
<comment type="domain">
    <text evidence="4">Contains a large N-terminal NADP-binding domain, and a smaller C-terminal substrate-binding domain.</text>
</comment>
<dbReference type="GO" id="GO:0008712">
    <property type="term" value="F:ADP-glyceromanno-heptose 6-epimerase activity"/>
    <property type="evidence" value="ECO:0007669"/>
    <property type="project" value="UniProtKB-UniRule"/>
</dbReference>
<feature type="binding site" evidence="4">
    <location>
        <begin position="31"/>
        <end position="32"/>
    </location>
    <ligand>
        <name>NADP(+)</name>
        <dbReference type="ChEBI" id="CHEBI:58349"/>
    </ligand>
</feature>
<dbReference type="Pfam" id="PF01370">
    <property type="entry name" value="Epimerase"/>
    <property type="match status" value="1"/>
</dbReference>
<protein>
    <recommendedName>
        <fullName evidence="4">ADP-L-glycero-D-manno-heptose-6-epimerase</fullName>
        <ecNumber evidence="4">5.1.3.20</ecNumber>
    </recommendedName>
    <alternativeName>
        <fullName evidence="4">ADP-L-glycero-beta-D-manno-heptose-6-epimerase</fullName>
        <shortName evidence="4">ADP-glyceromanno-heptose 6-epimerase</shortName>
        <shortName evidence="4">ADP-hep 6-epimerase</shortName>
        <shortName evidence="4">AGME</shortName>
    </alternativeName>
</protein>
<comment type="function">
    <text evidence="4">Catalyzes the interconversion between ADP-D-glycero-beta-D-manno-heptose and ADP-L-glycero-beta-D-manno-heptose via an epimerization at carbon 6 of the heptose.</text>
</comment>
<reference evidence="6 7" key="1">
    <citation type="journal article" date="2013" name="Genome Announc.">
        <title>Draft genome sequences for three mercury-methylating, sulfate-reducing bacteria.</title>
        <authorList>
            <person name="Brown S.D."/>
            <person name="Hurt R.A.Jr."/>
            <person name="Gilmour C.C."/>
            <person name="Elias D.A."/>
        </authorList>
    </citation>
    <scope>NUCLEOTIDE SEQUENCE [LARGE SCALE GENOMIC DNA]</scope>
    <source>
        <strain evidence="6 7">DSM 16529</strain>
    </source>
</reference>